<evidence type="ECO:0000256" key="1">
    <source>
        <dbReference type="SAM" id="MobiDB-lite"/>
    </source>
</evidence>
<dbReference type="EMBL" id="LN714498">
    <property type="protein sequence ID" value="CEL75272.1"/>
    <property type="molecule type" value="Genomic_DNA"/>
</dbReference>
<evidence type="ECO:0000313" key="2">
    <source>
        <dbReference type="EMBL" id="CEL75272.1"/>
    </source>
</evidence>
<protein>
    <submittedName>
        <fullName evidence="2">Uncharacterized protein</fullName>
    </submittedName>
</protein>
<dbReference type="AlphaFoldDB" id="A0A0F7UZ08"/>
<accession>A0A0F7UZ08</accession>
<feature type="region of interest" description="Disordered" evidence="1">
    <location>
        <begin position="31"/>
        <end position="59"/>
    </location>
</feature>
<organism evidence="2">
    <name type="scientific">Toxoplasma gondii (strain ATCC 50861 / VEG)</name>
    <dbReference type="NCBI Taxonomy" id="432359"/>
    <lineage>
        <taxon>Eukaryota</taxon>
        <taxon>Sar</taxon>
        <taxon>Alveolata</taxon>
        <taxon>Apicomplexa</taxon>
        <taxon>Conoidasida</taxon>
        <taxon>Coccidia</taxon>
        <taxon>Eucoccidiorida</taxon>
        <taxon>Eimeriorina</taxon>
        <taxon>Sarcocystidae</taxon>
        <taxon>Toxoplasma</taxon>
    </lineage>
</organism>
<gene>
    <name evidence="2" type="ORF">BN1205_018310</name>
</gene>
<proteinExistence type="predicted"/>
<sequence>MVPSLECLGSCCGEFPRYQGECTFQTVLNSDRPESDSRVGGRGFSPSAATTSNAGMRSGKKTVVFGGGLRRTQKTSRWQWQRKLYIVQLPIATVTSHLAVLRCSAAYRHFVMTATSNSTSSNTCRW</sequence>
<reference evidence="2" key="1">
    <citation type="journal article" date="2015" name="PLoS ONE">
        <title>Comprehensive Evaluation of Toxoplasma gondii VEG and Neospora caninum LIV Genomes with Tachyzoite Stage Transcriptome and Proteome Defines Novel Transcript Features.</title>
        <authorList>
            <person name="Ramaprasad A."/>
            <person name="Mourier T."/>
            <person name="Naeem R."/>
            <person name="Malas T.B."/>
            <person name="Moussa E."/>
            <person name="Panigrahi A."/>
            <person name="Vermont S.J."/>
            <person name="Otto T.D."/>
            <person name="Wastling J."/>
            <person name="Pain A."/>
        </authorList>
    </citation>
    <scope>NUCLEOTIDE SEQUENCE</scope>
    <source>
        <strain evidence="2">VEG</strain>
    </source>
</reference>
<name>A0A0F7UZ08_TOXGV</name>